<keyword evidence="2" id="KW-0560">Oxidoreductase</keyword>
<dbReference type="InterPro" id="IPR018211">
    <property type="entry name" value="ADH_Fe_CS"/>
</dbReference>
<feature type="domain" description="Fe-containing alcohol dehydrogenase-like C-terminal" evidence="5">
    <location>
        <begin position="193"/>
        <end position="363"/>
    </location>
</feature>
<evidence type="ECO:0000256" key="1">
    <source>
        <dbReference type="ARBA" id="ARBA00007358"/>
    </source>
</evidence>
<dbReference type="EMBL" id="FOYM01000015">
    <property type="protein sequence ID" value="SFR07820.1"/>
    <property type="molecule type" value="Genomic_DNA"/>
</dbReference>
<dbReference type="Gene3D" id="3.40.50.1970">
    <property type="match status" value="1"/>
</dbReference>
<evidence type="ECO:0000256" key="3">
    <source>
        <dbReference type="ARBA" id="ARBA00023027"/>
    </source>
</evidence>
<dbReference type="InterPro" id="IPR001670">
    <property type="entry name" value="ADH_Fe/GldA"/>
</dbReference>
<organism evidence="6 7">
    <name type="scientific">Desulfoscipio geothermicus DSM 3669</name>
    <dbReference type="NCBI Taxonomy" id="1121426"/>
    <lineage>
        <taxon>Bacteria</taxon>
        <taxon>Bacillati</taxon>
        <taxon>Bacillota</taxon>
        <taxon>Clostridia</taxon>
        <taxon>Eubacteriales</taxon>
        <taxon>Desulfallaceae</taxon>
        <taxon>Desulfoscipio</taxon>
    </lineage>
</organism>
<dbReference type="STRING" id="39060.SAMN05660706_11546"/>
<evidence type="ECO:0000313" key="6">
    <source>
        <dbReference type="EMBL" id="SFR07820.1"/>
    </source>
</evidence>
<dbReference type="SUPFAM" id="SSF56796">
    <property type="entry name" value="Dehydroquinate synthase-like"/>
    <property type="match status" value="1"/>
</dbReference>
<dbReference type="PANTHER" id="PTHR11496:SF102">
    <property type="entry name" value="ALCOHOL DEHYDROGENASE 4"/>
    <property type="match status" value="1"/>
</dbReference>
<gene>
    <name evidence="6" type="ORF">SAMN05660706_11546</name>
</gene>
<dbReference type="Pfam" id="PF25137">
    <property type="entry name" value="ADH_Fe_C"/>
    <property type="match status" value="1"/>
</dbReference>
<evidence type="ECO:0000259" key="5">
    <source>
        <dbReference type="Pfam" id="PF25137"/>
    </source>
</evidence>
<dbReference type="PROSITE" id="PS00913">
    <property type="entry name" value="ADH_IRON_1"/>
    <property type="match status" value="1"/>
</dbReference>
<accession>A0A1I6DQS8</accession>
<dbReference type="FunFam" id="1.20.1090.10:FF:000001">
    <property type="entry name" value="Aldehyde-alcohol dehydrogenase"/>
    <property type="match status" value="1"/>
</dbReference>
<dbReference type="GO" id="GO:0046872">
    <property type="term" value="F:metal ion binding"/>
    <property type="evidence" value="ECO:0007669"/>
    <property type="project" value="InterPro"/>
</dbReference>
<comment type="similarity">
    <text evidence="1">Belongs to the iron-containing alcohol dehydrogenase family.</text>
</comment>
<reference evidence="7" key="1">
    <citation type="submission" date="2016-10" db="EMBL/GenBank/DDBJ databases">
        <authorList>
            <person name="Varghese N."/>
            <person name="Submissions S."/>
        </authorList>
    </citation>
    <scope>NUCLEOTIDE SEQUENCE [LARGE SCALE GENOMIC DNA]</scope>
    <source>
        <strain evidence="7">DSM 3669</strain>
    </source>
</reference>
<name>A0A1I6DQS8_9FIRM</name>
<dbReference type="FunFam" id="3.40.50.1970:FF:000003">
    <property type="entry name" value="Alcohol dehydrogenase, iron-containing"/>
    <property type="match status" value="1"/>
</dbReference>
<sequence length="400" mass="42685">MFPMLKVVQYYTPQKVVFGVNAVDNIGLYVKEMGISGKAIIVTDPGVAQAGIADRVVQAFKKDGFEAAVFDQGKPEPDDVVCDQAADFARKEAGNFVIGLGGGSAIDIAKVVAELLVLPGKTKDYLVNTTFPQKGVPIIAIPTTSGTGTECTMYSVITFAEDDIKGFFATPTILPDMALVDPTLTVSMPPKVTASSGADALSHAIETMMARQENPLTDAIALKAVELIAEALPVAVYEGDNLEARVKMAYASMMAGMAFNDPGIVEGHALAHTLGSVYHVPHGVGCAIALPYAMEYNMGHCIDKLARIATTLGQNTSGMSVRQAAQAAVYAVKQLIEDVGLSTTWAPLGKKEDIPMLTEMMVESPWITAFYGWSKRSMTREAAAELLTRSYEGRLGENLY</sequence>
<dbReference type="Proteomes" id="UP000199584">
    <property type="component" value="Unassembled WGS sequence"/>
</dbReference>
<dbReference type="AlphaFoldDB" id="A0A1I6DQS8"/>
<proteinExistence type="inferred from homology"/>
<dbReference type="InterPro" id="IPR039697">
    <property type="entry name" value="Alcohol_dehydrogenase_Fe"/>
</dbReference>
<feature type="domain" description="Alcohol dehydrogenase iron-type/glycerol dehydrogenase GldA" evidence="4">
    <location>
        <begin position="13"/>
        <end position="182"/>
    </location>
</feature>
<dbReference type="CDD" id="cd08551">
    <property type="entry name" value="Fe-ADH"/>
    <property type="match status" value="1"/>
</dbReference>
<keyword evidence="3" id="KW-0520">NAD</keyword>
<keyword evidence="7" id="KW-1185">Reference proteome</keyword>
<dbReference type="GO" id="GO:0004022">
    <property type="term" value="F:alcohol dehydrogenase (NAD+) activity"/>
    <property type="evidence" value="ECO:0007669"/>
    <property type="project" value="TreeGrafter"/>
</dbReference>
<dbReference type="Pfam" id="PF00465">
    <property type="entry name" value="Fe-ADH"/>
    <property type="match status" value="1"/>
</dbReference>
<protein>
    <submittedName>
        <fullName evidence="6">Iron-containing alcohol dehydrogenase</fullName>
    </submittedName>
</protein>
<dbReference type="Gene3D" id="1.20.1090.10">
    <property type="entry name" value="Dehydroquinate synthase-like - alpha domain"/>
    <property type="match status" value="1"/>
</dbReference>
<evidence type="ECO:0000256" key="2">
    <source>
        <dbReference type="ARBA" id="ARBA00023002"/>
    </source>
</evidence>
<dbReference type="PANTHER" id="PTHR11496">
    <property type="entry name" value="ALCOHOL DEHYDROGENASE"/>
    <property type="match status" value="1"/>
</dbReference>
<dbReference type="OrthoDB" id="5445534at2"/>
<dbReference type="RefSeq" id="WP_092483680.1">
    <property type="nucleotide sequence ID" value="NZ_FOYM01000015.1"/>
</dbReference>
<evidence type="ECO:0000259" key="4">
    <source>
        <dbReference type="Pfam" id="PF00465"/>
    </source>
</evidence>
<evidence type="ECO:0000313" key="7">
    <source>
        <dbReference type="Proteomes" id="UP000199584"/>
    </source>
</evidence>
<dbReference type="InterPro" id="IPR056798">
    <property type="entry name" value="ADH_Fe_C"/>
</dbReference>